<keyword evidence="3 7" id="KW-1133">Transmembrane helix</keyword>
<dbReference type="InterPro" id="IPR004254">
    <property type="entry name" value="AdipoR/HlyIII-related"/>
</dbReference>
<dbReference type="Pfam" id="PF03006">
    <property type="entry name" value="HlyIII"/>
    <property type="match status" value="1"/>
</dbReference>
<feature type="binding site" evidence="5">
    <location>
        <position position="204"/>
    </location>
    <ligand>
        <name>Zn(2+)</name>
        <dbReference type="ChEBI" id="CHEBI:29105"/>
    </ligand>
</feature>
<organism evidence="8 9">
    <name type="scientific">Quillaja saponaria</name>
    <name type="common">Soap bark tree</name>
    <dbReference type="NCBI Taxonomy" id="32244"/>
    <lineage>
        <taxon>Eukaryota</taxon>
        <taxon>Viridiplantae</taxon>
        <taxon>Streptophyta</taxon>
        <taxon>Embryophyta</taxon>
        <taxon>Tracheophyta</taxon>
        <taxon>Spermatophyta</taxon>
        <taxon>Magnoliopsida</taxon>
        <taxon>eudicotyledons</taxon>
        <taxon>Gunneridae</taxon>
        <taxon>Pentapetalae</taxon>
        <taxon>rosids</taxon>
        <taxon>fabids</taxon>
        <taxon>Fabales</taxon>
        <taxon>Quillajaceae</taxon>
        <taxon>Quillaja</taxon>
    </lineage>
</organism>
<evidence type="ECO:0000256" key="7">
    <source>
        <dbReference type="SAM" id="Phobius"/>
    </source>
</evidence>
<keyword evidence="2 7" id="KW-0812">Transmembrane</keyword>
<evidence type="ECO:0000256" key="6">
    <source>
        <dbReference type="SAM" id="MobiDB-lite"/>
    </source>
</evidence>
<dbReference type="GO" id="GO:0009744">
    <property type="term" value="P:response to sucrose"/>
    <property type="evidence" value="ECO:0007669"/>
    <property type="project" value="UniProtKB-ARBA"/>
</dbReference>
<feature type="binding site" evidence="5">
    <location>
        <position position="349"/>
    </location>
    <ligand>
        <name>Zn(2+)</name>
        <dbReference type="ChEBI" id="CHEBI:29105"/>
    </ligand>
</feature>
<evidence type="ECO:0000313" key="9">
    <source>
        <dbReference type="Proteomes" id="UP001163823"/>
    </source>
</evidence>
<evidence type="ECO:0000256" key="4">
    <source>
        <dbReference type="ARBA" id="ARBA00023136"/>
    </source>
</evidence>
<feature type="transmembrane region" description="Helical" evidence="7">
    <location>
        <begin position="248"/>
        <end position="271"/>
    </location>
</feature>
<feature type="transmembrane region" description="Helical" evidence="7">
    <location>
        <begin position="220"/>
        <end position="242"/>
    </location>
</feature>
<sequence>MNSNLRKRETKNVNRNGDYNPNRVDSEAKGKQQQQRDNQNTKKFERRLLKYEELPEYLKDNEFILNYYRCEWPLKDALLSLFAWHNETLNIWTHLGGFLIFVTIMVVSSMDTTKLGGFLVNFTRSPVPGTLTTMIMGKEMNVSDNHGFQYRCFQINVDSHLRHISQPSMLHELREDGAEAIPRWPWFVFLAGAMGCLICSSLSHLLACHSKRFNLFFWRLDYAGISLMIVSSFFAPIYYAFFCNPYPRFIYLTSISVLGILAIITLLAPALSAPRFRTFRACLFLTMGFSGVIPAAHSLALHWGHPHIFVALGYELVMAVLYAAGVVCYVSRIPERWKPGAFDIAGHSHQIFHVFVVLGALAHSVATLVVLDFRRGSPTCAC</sequence>
<reference evidence="8" key="1">
    <citation type="journal article" date="2023" name="Science">
        <title>Elucidation of the pathway for biosynthesis of saponin adjuvants from the soapbark tree.</title>
        <authorList>
            <person name="Reed J."/>
            <person name="Orme A."/>
            <person name="El-Demerdash A."/>
            <person name="Owen C."/>
            <person name="Martin L.B.B."/>
            <person name="Misra R.C."/>
            <person name="Kikuchi S."/>
            <person name="Rejzek M."/>
            <person name="Martin A.C."/>
            <person name="Harkess A."/>
            <person name="Leebens-Mack J."/>
            <person name="Louveau T."/>
            <person name="Stephenson M.J."/>
            <person name="Osbourn A."/>
        </authorList>
    </citation>
    <scope>NUCLEOTIDE SEQUENCE</scope>
    <source>
        <strain evidence="8">S10</strain>
    </source>
</reference>
<dbReference type="PANTHER" id="PTHR20855:SF100">
    <property type="entry name" value="HEPTAHELICAL TRANSMEMBRANE PROTEIN 2"/>
    <property type="match status" value="1"/>
</dbReference>
<protein>
    <submittedName>
        <fullName evidence="8">Heptahelical transmembrane protein</fullName>
    </submittedName>
</protein>
<comment type="subcellular location">
    <subcellularLocation>
        <location evidence="1">Membrane</location>
        <topology evidence="1">Multi-pass membrane protein</topology>
    </subcellularLocation>
</comment>
<evidence type="ECO:0000256" key="3">
    <source>
        <dbReference type="ARBA" id="ARBA00022989"/>
    </source>
</evidence>
<evidence type="ECO:0000313" key="8">
    <source>
        <dbReference type="EMBL" id="KAJ7955683.1"/>
    </source>
</evidence>
<dbReference type="GO" id="GO:0009725">
    <property type="term" value="P:response to hormone"/>
    <property type="evidence" value="ECO:0007669"/>
    <property type="project" value="TreeGrafter"/>
</dbReference>
<dbReference type="AlphaFoldDB" id="A0AAD7LCP3"/>
<keyword evidence="5" id="KW-0862">Zinc</keyword>
<feature type="transmembrane region" description="Helical" evidence="7">
    <location>
        <begin position="309"/>
        <end position="330"/>
    </location>
</feature>
<feature type="compositionally biased region" description="Basic and acidic residues" evidence="6">
    <location>
        <begin position="1"/>
        <end position="12"/>
    </location>
</feature>
<feature type="transmembrane region" description="Helical" evidence="7">
    <location>
        <begin position="184"/>
        <end position="208"/>
    </location>
</feature>
<dbReference type="GO" id="GO:0016020">
    <property type="term" value="C:membrane"/>
    <property type="evidence" value="ECO:0007669"/>
    <property type="project" value="UniProtKB-SubCell"/>
</dbReference>
<dbReference type="EMBL" id="JARAOO010000009">
    <property type="protein sequence ID" value="KAJ7955683.1"/>
    <property type="molecule type" value="Genomic_DNA"/>
</dbReference>
<name>A0AAD7LCP3_QUISA</name>
<evidence type="ECO:0000256" key="1">
    <source>
        <dbReference type="ARBA" id="ARBA00004141"/>
    </source>
</evidence>
<feature type="transmembrane region" description="Helical" evidence="7">
    <location>
        <begin position="283"/>
        <end position="303"/>
    </location>
</feature>
<dbReference type="GO" id="GO:0046872">
    <property type="term" value="F:metal ion binding"/>
    <property type="evidence" value="ECO:0007669"/>
    <property type="project" value="UniProtKB-KW"/>
</dbReference>
<keyword evidence="9" id="KW-1185">Reference proteome</keyword>
<feature type="binding site" evidence="5">
    <location>
        <position position="353"/>
    </location>
    <ligand>
        <name>Zn(2+)</name>
        <dbReference type="ChEBI" id="CHEBI:29105"/>
    </ligand>
</feature>
<dbReference type="GO" id="GO:0038023">
    <property type="term" value="F:signaling receptor activity"/>
    <property type="evidence" value="ECO:0007669"/>
    <property type="project" value="TreeGrafter"/>
</dbReference>
<keyword evidence="4 7" id="KW-0472">Membrane</keyword>
<evidence type="ECO:0000256" key="2">
    <source>
        <dbReference type="ARBA" id="ARBA00022692"/>
    </source>
</evidence>
<comment type="caution">
    <text evidence="8">The sequence shown here is derived from an EMBL/GenBank/DDBJ whole genome shotgun (WGS) entry which is preliminary data.</text>
</comment>
<dbReference type="KEGG" id="qsa:O6P43_022230"/>
<proteinExistence type="predicted"/>
<keyword evidence="5" id="KW-0479">Metal-binding</keyword>
<dbReference type="PANTHER" id="PTHR20855">
    <property type="entry name" value="ADIPOR/PROGESTIN RECEPTOR-RELATED"/>
    <property type="match status" value="1"/>
</dbReference>
<dbReference type="Proteomes" id="UP001163823">
    <property type="component" value="Chromosome 9"/>
</dbReference>
<feature type="region of interest" description="Disordered" evidence="6">
    <location>
        <begin position="1"/>
        <end position="42"/>
    </location>
</feature>
<feature type="transmembrane region" description="Helical" evidence="7">
    <location>
        <begin position="89"/>
        <end position="110"/>
    </location>
</feature>
<evidence type="ECO:0000256" key="5">
    <source>
        <dbReference type="PIRSR" id="PIRSR604254-1"/>
    </source>
</evidence>
<feature type="transmembrane region" description="Helical" evidence="7">
    <location>
        <begin position="351"/>
        <end position="371"/>
    </location>
</feature>
<gene>
    <name evidence="8" type="ORF">O6P43_022230</name>
</gene>
<accession>A0AAD7LCP3</accession>